<dbReference type="SUPFAM" id="SSF51905">
    <property type="entry name" value="FAD/NAD(P)-binding domain"/>
    <property type="match status" value="1"/>
</dbReference>
<comment type="subcellular location">
    <subcellularLocation>
        <location evidence="2">Secreted</location>
        <location evidence="2">Cell wall</location>
    </subcellularLocation>
    <subcellularLocation>
        <location evidence="3">Secreted</location>
        <location evidence="3">Extracellular space</location>
        <location evidence="3">Extracellular matrix</location>
    </subcellularLocation>
</comment>
<feature type="domain" description="Glucose-methanol-choline oxidoreductase N-terminal" evidence="15">
    <location>
        <begin position="67"/>
        <end position="90"/>
    </location>
</feature>
<feature type="domain" description="Glucose-methanol-choline oxidoreductase N-terminal" evidence="16">
    <location>
        <begin position="233"/>
        <end position="247"/>
    </location>
</feature>
<evidence type="ECO:0000256" key="11">
    <source>
        <dbReference type="ARBA" id="ARBA00049435"/>
    </source>
</evidence>
<dbReference type="PROSITE" id="PS00624">
    <property type="entry name" value="GMC_OXRED_2"/>
    <property type="match status" value="1"/>
</dbReference>
<evidence type="ECO:0000313" key="17">
    <source>
        <dbReference type="EMBL" id="KJK66944.1"/>
    </source>
</evidence>
<dbReference type="PROSITE" id="PS00623">
    <property type="entry name" value="GMC_OXRED_1"/>
    <property type="match status" value="1"/>
</dbReference>
<dbReference type="Gene3D" id="4.10.450.10">
    <property type="entry name" value="Glucose Oxidase, domain 2"/>
    <property type="match status" value="1"/>
</dbReference>
<evidence type="ECO:0000313" key="18">
    <source>
        <dbReference type="Proteomes" id="UP000033540"/>
    </source>
</evidence>
<proteinExistence type="inferred from homology"/>
<dbReference type="Gene3D" id="3.30.560.10">
    <property type="entry name" value="Glucose Oxidase, domain 3"/>
    <property type="match status" value="3"/>
</dbReference>
<sequence length="463" mass="49825">MESAHLPSSADYIVVGGGTAGLVVASRLSEIPTVQVLVLEAGLDKTSDPQLQNPPGLNDREQDLPAGKVLGGSSAINGAAFLPPSPAGIDTWSRLGNSRWSWKDLFPYLRRSFTLTSPRSGGPIQVTYPALAEKGNHPLIQAWNKAFEENGYEFQPNLILERSTLGTRPHTATIDPESGLWCSADNQYRSLKENRPNLQIVTGATVDRILLSNDRHGTLTEIKATKEVILAAGAFQTPKLLELSGIGNKAILTRHGITPIIDNPGVGENLQNHSMYVQPVGLKPQEVTLTAGLQALAFVICDDILSNPEEASANLFVSTRPTTNVALLGVIQCHPLSRGSIHISSGTDDPDSKPEVDPRFYSNPVDIELMARHLRSLLQIAASPTPQPFLDSLTTHHSCGTAAMLPREQGGVVDQDLKVYGTKNLRVVDASVFPLISYGNPMATVYAVAERAADLFKSAVDEK</sequence>
<comment type="caution">
    <text evidence="17">The sequence shown here is derived from an EMBL/GenBank/DDBJ whole genome shotgun (WGS) entry which is preliminary data.</text>
</comment>
<gene>
    <name evidence="17" type="ORF">P875_00127674</name>
</gene>
<comment type="cofactor">
    <cofactor evidence="1 13">
        <name>FAD</name>
        <dbReference type="ChEBI" id="CHEBI:57692"/>
    </cofactor>
</comment>
<evidence type="ECO:0000256" key="12">
    <source>
        <dbReference type="ARBA" id="ARBA00049722"/>
    </source>
</evidence>
<reference evidence="17 18" key="1">
    <citation type="submission" date="2015-02" db="EMBL/GenBank/DDBJ databases">
        <title>Draft genome sequence of Aspergillus parasiticus SU-1.</title>
        <authorList>
            <person name="Yu J."/>
            <person name="Fedorova N."/>
            <person name="Yin Y."/>
            <person name="Losada L."/>
            <person name="Zafar N."/>
            <person name="Taujale R."/>
            <person name="Ehrlich K.C."/>
            <person name="Bhatnagar D."/>
            <person name="Cleveland T.E."/>
            <person name="Bennett J.W."/>
            <person name="Nierman W.C."/>
        </authorList>
    </citation>
    <scope>NUCLEOTIDE SEQUENCE [LARGE SCALE GENOMIC DNA]</scope>
    <source>
        <strain evidence="18">ATCC 56775 / NRRL 5862 / SRRC 143 / SU-1</strain>
    </source>
</reference>
<dbReference type="Pfam" id="PF00732">
    <property type="entry name" value="GMC_oxred_N"/>
    <property type="match status" value="1"/>
</dbReference>
<feature type="binding site" evidence="13">
    <location>
        <position position="206"/>
    </location>
    <ligand>
        <name>FAD</name>
        <dbReference type="ChEBI" id="CHEBI:57692"/>
    </ligand>
</feature>
<protein>
    <recommendedName>
        <fullName evidence="12">glucose oxidase</fullName>
        <ecNumber evidence="12">1.1.3.4</ecNumber>
    </recommendedName>
</protein>
<comment type="catalytic activity">
    <reaction evidence="11">
        <text>beta-D-glucose + O2 = D-glucono-1,5-lactone + H2O2</text>
        <dbReference type="Rhea" id="RHEA:11428"/>
        <dbReference type="ChEBI" id="CHEBI:15379"/>
        <dbReference type="ChEBI" id="CHEBI:15903"/>
        <dbReference type="ChEBI" id="CHEBI:16217"/>
        <dbReference type="ChEBI" id="CHEBI:16240"/>
        <dbReference type="EC" id="1.1.3.4"/>
    </reaction>
    <physiologicalReaction direction="left-to-right" evidence="11">
        <dbReference type="Rhea" id="RHEA:11429"/>
    </physiologicalReaction>
</comment>
<evidence type="ECO:0000256" key="13">
    <source>
        <dbReference type="PIRSR" id="PIRSR000137-2"/>
    </source>
</evidence>
<dbReference type="InterPro" id="IPR027424">
    <property type="entry name" value="Glucose_Oxidase_domain_2"/>
</dbReference>
<evidence type="ECO:0000256" key="10">
    <source>
        <dbReference type="ARBA" id="ARBA00023002"/>
    </source>
</evidence>
<dbReference type="Pfam" id="PF05199">
    <property type="entry name" value="GMC_oxred_C"/>
    <property type="match status" value="1"/>
</dbReference>
<evidence type="ECO:0000259" key="16">
    <source>
        <dbReference type="PROSITE" id="PS00624"/>
    </source>
</evidence>
<evidence type="ECO:0000256" key="8">
    <source>
        <dbReference type="ARBA" id="ARBA00022630"/>
    </source>
</evidence>
<keyword evidence="6" id="KW-0134">Cell wall</keyword>
<evidence type="ECO:0000256" key="2">
    <source>
        <dbReference type="ARBA" id="ARBA00004191"/>
    </source>
</evidence>
<evidence type="ECO:0000256" key="5">
    <source>
        <dbReference type="ARBA" id="ARBA00011738"/>
    </source>
</evidence>
<name>A0A0F0IGM5_ASPPU</name>
<evidence type="ECO:0000256" key="4">
    <source>
        <dbReference type="ARBA" id="ARBA00010790"/>
    </source>
</evidence>
<accession>A0A0F0IGM5</accession>
<dbReference type="OrthoDB" id="269227at2759"/>
<dbReference type="PANTHER" id="PTHR11552:SF201">
    <property type="entry name" value="GLUCOSE-METHANOL-CHOLINE OXIDOREDUCTASE N-TERMINAL DOMAIN-CONTAINING PROTEIN"/>
    <property type="match status" value="1"/>
</dbReference>
<dbReference type="PIRSF" id="PIRSF000137">
    <property type="entry name" value="Alcohol_oxidase"/>
    <property type="match status" value="1"/>
</dbReference>
<evidence type="ECO:0000259" key="15">
    <source>
        <dbReference type="PROSITE" id="PS00623"/>
    </source>
</evidence>
<dbReference type="EMBL" id="JZEE01000229">
    <property type="protein sequence ID" value="KJK66944.1"/>
    <property type="molecule type" value="Genomic_DNA"/>
</dbReference>
<dbReference type="InterPro" id="IPR007867">
    <property type="entry name" value="GMC_OxRtase_C"/>
</dbReference>
<organism evidence="17 18">
    <name type="scientific">Aspergillus parasiticus (strain ATCC 56775 / NRRL 5862 / SRRC 143 / SU-1)</name>
    <dbReference type="NCBI Taxonomy" id="1403190"/>
    <lineage>
        <taxon>Eukaryota</taxon>
        <taxon>Fungi</taxon>
        <taxon>Dikarya</taxon>
        <taxon>Ascomycota</taxon>
        <taxon>Pezizomycotina</taxon>
        <taxon>Eurotiomycetes</taxon>
        <taxon>Eurotiomycetidae</taxon>
        <taxon>Eurotiales</taxon>
        <taxon>Aspergillaceae</taxon>
        <taxon>Aspergillus</taxon>
        <taxon>Aspergillus subgen. Circumdati</taxon>
    </lineage>
</organism>
<dbReference type="GO" id="GO:0050660">
    <property type="term" value="F:flavin adenine dinucleotide binding"/>
    <property type="evidence" value="ECO:0007669"/>
    <property type="project" value="InterPro"/>
</dbReference>
<evidence type="ECO:0000256" key="14">
    <source>
        <dbReference type="RuleBase" id="RU003968"/>
    </source>
</evidence>
<dbReference type="SUPFAM" id="SSF54373">
    <property type="entry name" value="FAD-linked reductases, C-terminal domain"/>
    <property type="match status" value="1"/>
</dbReference>
<comment type="subunit">
    <text evidence="5">Homodimer.</text>
</comment>
<evidence type="ECO:0000256" key="1">
    <source>
        <dbReference type="ARBA" id="ARBA00001974"/>
    </source>
</evidence>
<dbReference type="InterPro" id="IPR036188">
    <property type="entry name" value="FAD/NAD-bd_sf"/>
</dbReference>
<feature type="binding site" evidence="13">
    <location>
        <position position="69"/>
    </location>
    <ligand>
        <name>FAD</name>
        <dbReference type="ChEBI" id="CHEBI:57692"/>
    </ligand>
</feature>
<keyword evidence="8 14" id="KW-0285">Flavoprotein</keyword>
<keyword evidence="9 13" id="KW-0274">FAD</keyword>
<keyword evidence="7" id="KW-0964">Secreted</keyword>
<dbReference type="AlphaFoldDB" id="A0A0F0IGM5"/>
<evidence type="ECO:0000256" key="7">
    <source>
        <dbReference type="ARBA" id="ARBA00022530"/>
    </source>
</evidence>
<evidence type="ECO:0000256" key="6">
    <source>
        <dbReference type="ARBA" id="ARBA00022512"/>
    </source>
</evidence>
<dbReference type="PANTHER" id="PTHR11552">
    <property type="entry name" value="GLUCOSE-METHANOL-CHOLINE GMC OXIDOREDUCTASE"/>
    <property type="match status" value="1"/>
</dbReference>
<evidence type="ECO:0000256" key="9">
    <source>
        <dbReference type="ARBA" id="ARBA00022827"/>
    </source>
</evidence>
<dbReference type="STRING" id="1403190.A0A0F0IGM5"/>
<comment type="similarity">
    <text evidence="4 14">Belongs to the GMC oxidoreductase family.</text>
</comment>
<dbReference type="InterPro" id="IPR012132">
    <property type="entry name" value="GMC_OxRdtase"/>
</dbReference>
<dbReference type="Proteomes" id="UP000033540">
    <property type="component" value="Unassembled WGS sequence"/>
</dbReference>
<keyword evidence="10" id="KW-0560">Oxidoreductase</keyword>
<dbReference type="EC" id="1.1.3.4" evidence="12"/>
<dbReference type="GO" id="GO:0046562">
    <property type="term" value="F:beta-D-glucose oxidase activity"/>
    <property type="evidence" value="ECO:0007669"/>
    <property type="project" value="UniProtKB-EC"/>
</dbReference>
<dbReference type="Gene3D" id="3.50.50.60">
    <property type="entry name" value="FAD/NAD(P)-binding domain"/>
    <property type="match status" value="2"/>
</dbReference>
<dbReference type="InterPro" id="IPR000172">
    <property type="entry name" value="GMC_OxRdtase_N"/>
</dbReference>
<keyword evidence="7" id="KW-0272">Extracellular matrix</keyword>
<evidence type="ECO:0000256" key="3">
    <source>
        <dbReference type="ARBA" id="ARBA00004498"/>
    </source>
</evidence>